<dbReference type="EMBL" id="NEVH01009369">
    <property type="protein sequence ID" value="PNF33464.1"/>
    <property type="molecule type" value="Genomic_DNA"/>
</dbReference>
<keyword evidence="11" id="KW-1185">Reference proteome</keyword>
<reference evidence="10 11" key="1">
    <citation type="submission" date="2017-12" db="EMBL/GenBank/DDBJ databases">
        <title>Hemimetabolous genomes reveal molecular basis of termite eusociality.</title>
        <authorList>
            <person name="Harrison M.C."/>
            <person name="Jongepier E."/>
            <person name="Robertson H.M."/>
            <person name="Arning N."/>
            <person name="Bitard-Feildel T."/>
            <person name="Chao H."/>
            <person name="Childers C.P."/>
            <person name="Dinh H."/>
            <person name="Doddapaneni H."/>
            <person name="Dugan S."/>
            <person name="Gowin J."/>
            <person name="Greiner C."/>
            <person name="Han Y."/>
            <person name="Hu H."/>
            <person name="Hughes D.S.T."/>
            <person name="Huylmans A.-K."/>
            <person name="Kemena C."/>
            <person name="Kremer L.P.M."/>
            <person name="Lee S.L."/>
            <person name="Lopez-Ezquerra A."/>
            <person name="Mallet L."/>
            <person name="Monroy-Kuhn J.M."/>
            <person name="Moser A."/>
            <person name="Murali S.C."/>
            <person name="Muzny D.M."/>
            <person name="Otani S."/>
            <person name="Piulachs M.-D."/>
            <person name="Poelchau M."/>
            <person name="Qu J."/>
            <person name="Schaub F."/>
            <person name="Wada-Katsumata A."/>
            <person name="Worley K.C."/>
            <person name="Xie Q."/>
            <person name="Ylla G."/>
            <person name="Poulsen M."/>
            <person name="Gibbs R.A."/>
            <person name="Schal C."/>
            <person name="Richards S."/>
            <person name="Belles X."/>
            <person name="Korb J."/>
            <person name="Bornberg-Bauer E."/>
        </authorList>
    </citation>
    <scope>NUCLEOTIDE SEQUENCE [LARGE SCALE GENOMIC DNA]</scope>
    <source>
        <tissue evidence="10">Whole body</tissue>
    </source>
</reference>
<dbReference type="InterPro" id="IPR000276">
    <property type="entry name" value="GPCR_Rhodpsn"/>
</dbReference>
<gene>
    <name evidence="10" type="ORF">B7P43_G03013</name>
</gene>
<comment type="similarity">
    <text evidence="2">Belongs to the G-protein coupled receptor 1 family.</text>
</comment>
<feature type="transmembrane region" description="Helical" evidence="8">
    <location>
        <begin position="115"/>
        <end position="139"/>
    </location>
</feature>
<protein>
    <recommendedName>
        <fullName evidence="9">G-protein coupled receptors family 1 profile domain-containing protein</fullName>
    </recommendedName>
</protein>
<keyword evidence="3" id="KW-1003">Cell membrane</keyword>
<sequence>MPLWLTTEQPDTDKNGYFNWTQHANNSNDQTIRIMYKYTVPALLIFCIISLAINVRILISIYWIRRPLSPTLHISLSLAGADAYTSLILATGLVVNSLLPVGLGITFMLHLKFRAVFSVLFFAPLLLMLIIYMHIFSIVRRHQVNRLRFSQINHGSRHHSSNGHGSSGSNSQQMTRSVKAIHTTLFILGSYIIGWMPAVLSYLLFCEDCLFHFNTFNKSVMFFIYTIVNLLVIFKTLLNPIIYAARMHEIKMAIPRMHATLCRCCCLFLTEDLDNSERSLHRLSQYYASSNNLQRSNTTICRMHSCPATASNGNTQVHELLQRKSSRGHHHHYNHRRRRDDSSTDL</sequence>
<dbReference type="STRING" id="105785.A0A2J7QY29"/>
<dbReference type="AlphaFoldDB" id="A0A2J7QY29"/>
<evidence type="ECO:0000256" key="3">
    <source>
        <dbReference type="ARBA" id="ARBA00022475"/>
    </source>
</evidence>
<evidence type="ECO:0000256" key="2">
    <source>
        <dbReference type="ARBA" id="ARBA00010663"/>
    </source>
</evidence>
<dbReference type="OrthoDB" id="9894375at2759"/>
<dbReference type="SUPFAM" id="SSF81321">
    <property type="entry name" value="Family A G protein-coupled receptor-like"/>
    <property type="match status" value="1"/>
</dbReference>
<dbReference type="InParanoid" id="A0A2J7QY29"/>
<evidence type="ECO:0000256" key="1">
    <source>
        <dbReference type="ARBA" id="ARBA00004651"/>
    </source>
</evidence>
<keyword evidence="4 8" id="KW-0812">Transmembrane</keyword>
<dbReference type="Proteomes" id="UP000235965">
    <property type="component" value="Unassembled WGS sequence"/>
</dbReference>
<proteinExistence type="inferred from homology"/>
<accession>A0A2J7QY29</accession>
<organism evidence="10 11">
    <name type="scientific">Cryptotermes secundus</name>
    <dbReference type="NCBI Taxonomy" id="105785"/>
    <lineage>
        <taxon>Eukaryota</taxon>
        <taxon>Metazoa</taxon>
        <taxon>Ecdysozoa</taxon>
        <taxon>Arthropoda</taxon>
        <taxon>Hexapoda</taxon>
        <taxon>Insecta</taxon>
        <taxon>Pterygota</taxon>
        <taxon>Neoptera</taxon>
        <taxon>Polyneoptera</taxon>
        <taxon>Dictyoptera</taxon>
        <taxon>Blattodea</taxon>
        <taxon>Blattoidea</taxon>
        <taxon>Termitoidae</taxon>
        <taxon>Kalotermitidae</taxon>
        <taxon>Cryptotermitinae</taxon>
        <taxon>Cryptotermes</taxon>
    </lineage>
</organism>
<evidence type="ECO:0000313" key="10">
    <source>
        <dbReference type="EMBL" id="PNF33464.1"/>
    </source>
</evidence>
<feature type="transmembrane region" description="Helical" evidence="8">
    <location>
        <begin position="220"/>
        <end position="242"/>
    </location>
</feature>
<comment type="caution">
    <text evidence="10">The sequence shown here is derived from an EMBL/GenBank/DDBJ whole genome shotgun (WGS) entry which is preliminary data.</text>
</comment>
<dbReference type="GO" id="GO:0004930">
    <property type="term" value="F:G protein-coupled receptor activity"/>
    <property type="evidence" value="ECO:0007669"/>
    <property type="project" value="InterPro"/>
</dbReference>
<evidence type="ECO:0000256" key="4">
    <source>
        <dbReference type="ARBA" id="ARBA00022692"/>
    </source>
</evidence>
<evidence type="ECO:0000256" key="6">
    <source>
        <dbReference type="ARBA" id="ARBA00023136"/>
    </source>
</evidence>
<feature type="transmembrane region" description="Helical" evidence="8">
    <location>
        <begin position="184"/>
        <end position="205"/>
    </location>
</feature>
<dbReference type="PANTHER" id="PTHR22750">
    <property type="entry name" value="G-PROTEIN COUPLED RECEPTOR"/>
    <property type="match status" value="1"/>
</dbReference>
<feature type="compositionally biased region" description="Basic residues" evidence="7">
    <location>
        <begin position="324"/>
        <end position="338"/>
    </location>
</feature>
<feature type="domain" description="G-protein coupled receptors family 1 profile" evidence="9">
    <location>
        <begin position="119"/>
        <end position="243"/>
    </location>
</feature>
<keyword evidence="5 8" id="KW-1133">Transmembrane helix</keyword>
<name>A0A2J7QY29_9NEOP</name>
<evidence type="ECO:0000256" key="5">
    <source>
        <dbReference type="ARBA" id="ARBA00022989"/>
    </source>
</evidence>
<comment type="subcellular location">
    <subcellularLocation>
        <location evidence="1">Cell membrane</location>
        <topology evidence="1">Multi-pass membrane protein</topology>
    </subcellularLocation>
</comment>
<keyword evidence="6 8" id="KW-0472">Membrane</keyword>
<feature type="transmembrane region" description="Helical" evidence="8">
    <location>
        <begin position="43"/>
        <end position="64"/>
    </location>
</feature>
<dbReference type="PROSITE" id="PS50262">
    <property type="entry name" value="G_PROTEIN_RECEP_F1_2"/>
    <property type="match status" value="1"/>
</dbReference>
<dbReference type="GO" id="GO:0005886">
    <property type="term" value="C:plasma membrane"/>
    <property type="evidence" value="ECO:0007669"/>
    <property type="project" value="UniProtKB-SubCell"/>
</dbReference>
<evidence type="ECO:0000256" key="7">
    <source>
        <dbReference type="SAM" id="MobiDB-lite"/>
    </source>
</evidence>
<evidence type="ECO:0000259" key="9">
    <source>
        <dbReference type="PROSITE" id="PS50262"/>
    </source>
</evidence>
<dbReference type="Pfam" id="PF00001">
    <property type="entry name" value="7tm_1"/>
    <property type="match status" value="1"/>
</dbReference>
<dbReference type="Gene3D" id="1.20.1070.10">
    <property type="entry name" value="Rhodopsin 7-helix transmembrane proteins"/>
    <property type="match status" value="1"/>
</dbReference>
<dbReference type="InterPro" id="IPR017452">
    <property type="entry name" value="GPCR_Rhodpsn_7TM"/>
</dbReference>
<evidence type="ECO:0000313" key="11">
    <source>
        <dbReference type="Proteomes" id="UP000235965"/>
    </source>
</evidence>
<feature type="transmembrane region" description="Helical" evidence="8">
    <location>
        <begin position="84"/>
        <end position="109"/>
    </location>
</feature>
<evidence type="ECO:0000256" key="8">
    <source>
        <dbReference type="SAM" id="Phobius"/>
    </source>
</evidence>
<feature type="region of interest" description="Disordered" evidence="7">
    <location>
        <begin position="324"/>
        <end position="346"/>
    </location>
</feature>
<dbReference type="PRINTS" id="PR00237">
    <property type="entry name" value="GPCRRHODOPSN"/>
</dbReference>